<keyword evidence="4" id="KW-1185">Reference proteome</keyword>
<feature type="domain" description="2EXR" evidence="2">
    <location>
        <begin position="44"/>
        <end position="128"/>
    </location>
</feature>
<feature type="region of interest" description="Disordered" evidence="1">
    <location>
        <begin position="1"/>
        <end position="41"/>
    </location>
</feature>
<sequence length="257" mass="29581">MHSRPSASSSEDAHSRLSTDSLLGLTQSPSPSPSPQLRRHMPTFHPFPRLPIELRAHIWRLSVVARDVDVRFKREHGGRGLAIHIVSSTPAPAVMQACSESRNLGLYQPSFVRADERYLWINFEVDRICIPDIDFEVILPEQQLIRRLKYEGEMSEEYGYSFHDELPGFRNLQEIHLLCADGLWSWRDEWEDLYWPCPRESIRATDKASGRTTTGTEADILFGEDCHMSTGIENWIGFGMNFEQWLCSDMTVAEWLS</sequence>
<dbReference type="PANTHER" id="PTHR35910">
    <property type="entry name" value="2EXR DOMAIN-CONTAINING PROTEIN"/>
    <property type="match status" value="1"/>
</dbReference>
<comment type="caution">
    <text evidence="3">The sequence shown here is derived from an EMBL/GenBank/DDBJ whole genome shotgun (WGS) entry which is preliminary data.</text>
</comment>
<protein>
    <recommendedName>
        <fullName evidence="2">2EXR domain-containing protein</fullName>
    </recommendedName>
</protein>
<feature type="compositionally biased region" description="Polar residues" evidence="1">
    <location>
        <begin position="1"/>
        <end position="10"/>
    </location>
</feature>
<dbReference type="Proteomes" id="UP000813444">
    <property type="component" value="Unassembled WGS sequence"/>
</dbReference>
<proteinExistence type="predicted"/>
<dbReference type="AlphaFoldDB" id="A0A8K0SI74"/>
<evidence type="ECO:0000256" key="1">
    <source>
        <dbReference type="SAM" id="MobiDB-lite"/>
    </source>
</evidence>
<evidence type="ECO:0000313" key="4">
    <source>
        <dbReference type="Proteomes" id="UP000813444"/>
    </source>
</evidence>
<name>A0A8K0SI74_9HYPO</name>
<evidence type="ECO:0000259" key="2">
    <source>
        <dbReference type="Pfam" id="PF20150"/>
    </source>
</evidence>
<dbReference type="EMBL" id="JAGPNK010000010">
    <property type="protein sequence ID" value="KAH7312743.1"/>
    <property type="molecule type" value="Genomic_DNA"/>
</dbReference>
<dbReference type="OrthoDB" id="3473305at2759"/>
<accession>A0A8K0SI74</accession>
<organism evidence="3 4">
    <name type="scientific">Stachybotrys elegans</name>
    <dbReference type="NCBI Taxonomy" id="80388"/>
    <lineage>
        <taxon>Eukaryota</taxon>
        <taxon>Fungi</taxon>
        <taxon>Dikarya</taxon>
        <taxon>Ascomycota</taxon>
        <taxon>Pezizomycotina</taxon>
        <taxon>Sordariomycetes</taxon>
        <taxon>Hypocreomycetidae</taxon>
        <taxon>Hypocreales</taxon>
        <taxon>Stachybotryaceae</taxon>
        <taxon>Stachybotrys</taxon>
    </lineage>
</organism>
<dbReference type="PANTHER" id="PTHR35910:SF1">
    <property type="entry name" value="2EXR DOMAIN-CONTAINING PROTEIN"/>
    <property type="match status" value="1"/>
</dbReference>
<feature type="compositionally biased region" description="Polar residues" evidence="1">
    <location>
        <begin position="18"/>
        <end position="27"/>
    </location>
</feature>
<dbReference type="Pfam" id="PF20150">
    <property type="entry name" value="2EXR"/>
    <property type="match status" value="1"/>
</dbReference>
<gene>
    <name evidence="3" type="ORF">B0I35DRAFT_437656</name>
</gene>
<reference evidence="3" key="1">
    <citation type="journal article" date="2021" name="Nat. Commun.">
        <title>Genetic determinants of endophytism in the Arabidopsis root mycobiome.</title>
        <authorList>
            <person name="Mesny F."/>
            <person name="Miyauchi S."/>
            <person name="Thiergart T."/>
            <person name="Pickel B."/>
            <person name="Atanasova L."/>
            <person name="Karlsson M."/>
            <person name="Huettel B."/>
            <person name="Barry K.W."/>
            <person name="Haridas S."/>
            <person name="Chen C."/>
            <person name="Bauer D."/>
            <person name="Andreopoulos W."/>
            <person name="Pangilinan J."/>
            <person name="LaButti K."/>
            <person name="Riley R."/>
            <person name="Lipzen A."/>
            <person name="Clum A."/>
            <person name="Drula E."/>
            <person name="Henrissat B."/>
            <person name="Kohler A."/>
            <person name="Grigoriev I.V."/>
            <person name="Martin F.M."/>
            <person name="Hacquard S."/>
        </authorList>
    </citation>
    <scope>NUCLEOTIDE SEQUENCE</scope>
    <source>
        <strain evidence="3">MPI-CAGE-CH-0235</strain>
    </source>
</reference>
<evidence type="ECO:0000313" key="3">
    <source>
        <dbReference type="EMBL" id="KAH7312743.1"/>
    </source>
</evidence>
<dbReference type="InterPro" id="IPR045518">
    <property type="entry name" value="2EXR"/>
</dbReference>